<evidence type="ECO:0000256" key="1">
    <source>
        <dbReference type="SAM" id="SignalP"/>
    </source>
</evidence>
<proteinExistence type="predicted"/>
<dbReference type="EMBL" id="FXUG01000009">
    <property type="protein sequence ID" value="SMP65381.1"/>
    <property type="molecule type" value="Genomic_DNA"/>
</dbReference>
<protein>
    <submittedName>
        <fullName evidence="2">YHS domain-containing protein</fullName>
    </submittedName>
</protein>
<organism evidence="2 3">
    <name type="scientific">Neorhodopirellula lusitana</name>
    <dbReference type="NCBI Taxonomy" id="445327"/>
    <lineage>
        <taxon>Bacteria</taxon>
        <taxon>Pseudomonadati</taxon>
        <taxon>Planctomycetota</taxon>
        <taxon>Planctomycetia</taxon>
        <taxon>Pirellulales</taxon>
        <taxon>Pirellulaceae</taxon>
        <taxon>Neorhodopirellula</taxon>
    </lineage>
</organism>
<name>A0ABY1QCK3_9BACT</name>
<gene>
    <name evidence="2" type="ORF">SAMN06265222_10939</name>
</gene>
<evidence type="ECO:0000313" key="2">
    <source>
        <dbReference type="EMBL" id="SMP65381.1"/>
    </source>
</evidence>
<evidence type="ECO:0000313" key="3">
    <source>
        <dbReference type="Proteomes" id="UP001158067"/>
    </source>
</evidence>
<reference evidence="2 3" key="1">
    <citation type="submission" date="2017-05" db="EMBL/GenBank/DDBJ databases">
        <authorList>
            <person name="Varghese N."/>
            <person name="Submissions S."/>
        </authorList>
    </citation>
    <scope>NUCLEOTIDE SEQUENCE [LARGE SCALE GENOMIC DNA]</scope>
    <source>
        <strain evidence="2 3">DSM 25457</strain>
    </source>
</reference>
<feature type="chain" id="PRO_5045109581" evidence="1">
    <location>
        <begin position="27"/>
        <end position="165"/>
    </location>
</feature>
<comment type="caution">
    <text evidence="2">The sequence shown here is derived from an EMBL/GenBank/DDBJ whole genome shotgun (WGS) entry which is preliminary data.</text>
</comment>
<sequence length="165" mass="17602">MKQNFLNRRLLSLAAVLLVASVTVVASEPKTSSETKAASELDLAGVKCVVAPKDVQASKSADYKDAKVYFCCGGCAGKFAANEKKYATQANRQLVQSKQFEQTGCPMSGNKVNPETMITVDGVKVGFCCEHCQAKAESADAKAKSDMIFGTKAFKKGFQKKAKAS</sequence>
<accession>A0ABY1QCK3</accession>
<dbReference type="Proteomes" id="UP001158067">
    <property type="component" value="Unassembled WGS sequence"/>
</dbReference>
<keyword evidence="3" id="KW-1185">Reference proteome</keyword>
<keyword evidence="1" id="KW-0732">Signal</keyword>
<feature type="signal peptide" evidence="1">
    <location>
        <begin position="1"/>
        <end position="26"/>
    </location>
</feature>
<dbReference type="RefSeq" id="WP_283433628.1">
    <property type="nucleotide sequence ID" value="NZ_FXUG01000009.1"/>
</dbReference>